<sequence>MLNDWLIYRIAGVLALEPSNGSTTGMFDLKARSWDPEIARQCGLKEDIYPKVYESATPVGTVSKEIAALTGLSEKCLVVTGGGDAQLGCIGVGAVKPGQACLFGGSFWQLEYNISQPVTDKDCRVRVNCHAVPDLWQYELIAFFPGLVLRWFRDAFCQTEKMMEQQTGLDTYYLLEREARNVPAGSNGMMCTFSDAMNYISWKHAAPGFLNFSLDAGKFNRGVFFHAILENAALVTLSHKQLVESITGKPLDSILLGSGASKSSMWCSIVADTLGIPVTVPVIKEATALGAAILAGIGAGVYDGLSDTTARLCKLEKTYEPDLRNHETYLELYDRWKQVYTSQLSLADQGLTSHMWKAPGI</sequence>
<comment type="caution">
    <text evidence="5">The sequence shown here is derived from an EMBL/GenBank/DDBJ whole genome shotgun (WGS) entry which is preliminary data.</text>
</comment>
<keyword evidence="2 5" id="KW-0418">Kinase</keyword>
<evidence type="ECO:0000256" key="2">
    <source>
        <dbReference type="ARBA" id="ARBA00022777"/>
    </source>
</evidence>
<dbReference type="Gene3D" id="3.30.420.40">
    <property type="match status" value="2"/>
</dbReference>
<dbReference type="Pfam" id="PF02782">
    <property type="entry name" value="FGGY_C"/>
    <property type="match status" value="1"/>
</dbReference>
<reference evidence="5" key="1">
    <citation type="submission" date="2019-08" db="EMBL/GenBank/DDBJ databases">
        <authorList>
            <person name="Kucharzyk K."/>
            <person name="Murdoch R.W."/>
            <person name="Higgins S."/>
            <person name="Loffler F."/>
        </authorList>
    </citation>
    <scope>NUCLEOTIDE SEQUENCE</scope>
</reference>
<feature type="domain" description="Carbohydrate kinase FGGY N-terminal" evidence="3">
    <location>
        <begin position="1"/>
        <end position="91"/>
    </location>
</feature>
<evidence type="ECO:0000256" key="1">
    <source>
        <dbReference type="ARBA" id="ARBA00022679"/>
    </source>
</evidence>
<dbReference type="InterPro" id="IPR018484">
    <property type="entry name" value="FGGY_N"/>
</dbReference>
<gene>
    <name evidence="5" type="primary">lsrK_1</name>
    <name evidence="5" type="ORF">SDC9_63351</name>
</gene>
<dbReference type="GO" id="GO:0005975">
    <property type="term" value="P:carbohydrate metabolic process"/>
    <property type="evidence" value="ECO:0007669"/>
    <property type="project" value="InterPro"/>
</dbReference>
<dbReference type="PANTHER" id="PTHR43095">
    <property type="entry name" value="SUGAR KINASE"/>
    <property type="match status" value="1"/>
</dbReference>
<dbReference type="InterPro" id="IPR018485">
    <property type="entry name" value="FGGY_C"/>
</dbReference>
<dbReference type="InterPro" id="IPR043129">
    <property type="entry name" value="ATPase_NBD"/>
</dbReference>
<protein>
    <submittedName>
        <fullName evidence="5">Autoinducer-2 kinase</fullName>
        <ecNumber evidence="5">2.7.1.189</ecNumber>
    </submittedName>
</protein>
<dbReference type="Pfam" id="PF00370">
    <property type="entry name" value="FGGY_N"/>
    <property type="match status" value="1"/>
</dbReference>
<dbReference type="GO" id="GO:0016301">
    <property type="term" value="F:kinase activity"/>
    <property type="evidence" value="ECO:0007669"/>
    <property type="project" value="UniProtKB-KW"/>
</dbReference>
<accession>A0A644XLI8</accession>
<evidence type="ECO:0000259" key="3">
    <source>
        <dbReference type="Pfam" id="PF00370"/>
    </source>
</evidence>
<evidence type="ECO:0000259" key="4">
    <source>
        <dbReference type="Pfam" id="PF02782"/>
    </source>
</evidence>
<dbReference type="SUPFAM" id="SSF53067">
    <property type="entry name" value="Actin-like ATPase domain"/>
    <property type="match status" value="2"/>
</dbReference>
<proteinExistence type="predicted"/>
<dbReference type="InterPro" id="IPR050406">
    <property type="entry name" value="FGGY_Carb_Kinase"/>
</dbReference>
<keyword evidence="1 5" id="KW-0808">Transferase</keyword>
<name>A0A644XLI8_9ZZZZ</name>
<feature type="domain" description="Carbohydrate kinase FGGY C-terminal" evidence="4">
    <location>
        <begin position="132"/>
        <end position="298"/>
    </location>
</feature>
<organism evidence="5">
    <name type="scientific">bioreactor metagenome</name>
    <dbReference type="NCBI Taxonomy" id="1076179"/>
    <lineage>
        <taxon>unclassified sequences</taxon>
        <taxon>metagenomes</taxon>
        <taxon>ecological metagenomes</taxon>
    </lineage>
</organism>
<evidence type="ECO:0000313" key="5">
    <source>
        <dbReference type="EMBL" id="MPM16969.1"/>
    </source>
</evidence>
<dbReference type="PANTHER" id="PTHR43095:SF5">
    <property type="entry name" value="XYLULOSE KINASE"/>
    <property type="match status" value="1"/>
</dbReference>
<dbReference type="EC" id="2.7.1.189" evidence="5"/>
<dbReference type="EMBL" id="VSSQ01002709">
    <property type="protein sequence ID" value="MPM16969.1"/>
    <property type="molecule type" value="Genomic_DNA"/>
</dbReference>
<dbReference type="AlphaFoldDB" id="A0A644XLI8"/>